<reference evidence="1 2" key="1">
    <citation type="submission" date="2016-10" db="EMBL/GenBank/DDBJ databases">
        <authorList>
            <person name="Varghese N."/>
            <person name="Submissions S."/>
        </authorList>
    </citation>
    <scope>NUCLEOTIDE SEQUENCE [LARGE SCALE GENOMIC DNA]</scope>
    <source>
        <strain evidence="1 2">ATCC 43761</strain>
    </source>
</reference>
<proteinExistence type="predicted"/>
<accession>A0ABY0MFQ7</accession>
<dbReference type="GeneID" id="72687878"/>
<dbReference type="Proteomes" id="UP000181860">
    <property type="component" value="Unassembled WGS sequence"/>
</dbReference>
<name>A0ABY0MFQ7_9LACO</name>
<keyword evidence="2" id="KW-1185">Reference proteome</keyword>
<dbReference type="EMBL" id="FMXC01000014">
    <property type="protein sequence ID" value="SDA56792.1"/>
    <property type="molecule type" value="Genomic_DNA"/>
</dbReference>
<evidence type="ECO:0000313" key="1">
    <source>
        <dbReference type="EMBL" id="SDA56792.1"/>
    </source>
</evidence>
<sequence length="51" mass="5983">MSQQQQLGLTPKTQLVTRLFLLPKLQQNLTILSYNANELVRELRNYDEANH</sequence>
<protein>
    <submittedName>
        <fullName evidence="1">RNA polymerase sigma-54 factor</fullName>
    </submittedName>
</protein>
<comment type="caution">
    <text evidence="1">The sequence shown here is derived from an EMBL/GenBank/DDBJ whole genome shotgun (WGS) entry which is preliminary data.</text>
</comment>
<organism evidence="1 2">
    <name type="scientific">Lactobacillus kefiranofaciens</name>
    <dbReference type="NCBI Taxonomy" id="267818"/>
    <lineage>
        <taxon>Bacteria</taxon>
        <taxon>Bacillati</taxon>
        <taxon>Bacillota</taxon>
        <taxon>Bacilli</taxon>
        <taxon>Lactobacillales</taxon>
        <taxon>Lactobacillaceae</taxon>
        <taxon>Lactobacillus</taxon>
    </lineage>
</organism>
<dbReference type="RefSeq" id="WP_158306208.1">
    <property type="nucleotide sequence ID" value="NZ_CP061341.1"/>
</dbReference>
<gene>
    <name evidence="1" type="ORF">SAMN02983011_01385</name>
</gene>
<evidence type="ECO:0000313" key="2">
    <source>
        <dbReference type="Proteomes" id="UP000181860"/>
    </source>
</evidence>